<dbReference type="PANTHER" id="PTHR43058">
    <property type="entry name" value="SLR0655 PROTEIN"/>
    <property type="match status" value="1"/>
</dbReference>
<reference evidence="3" key="1">
    <citation type="submission" date="2015-12" db="EMBL/GenBank/DDBJ databases">
        <authorList>
            <person name="Zhang G."/>
            <person name="Stingl U."/>
        </authorList>
    </citation>
    <scope>NUCLEOTIDE SEQUENCE [LARGE SCALE GENOMIC DNA]</scope>
    <source>
        <strain evidence="3">ZGT108</strain>
    </source>
</reference>
<evidence type="ECO:0000313" key="2">
    <source>
        <dbReference type="EMBL" id="KUJ81011.1"/>
    </source>
</evidence>
<feature type="domain" description="DUF427" evidence="1">
    <location>
        <begin position="25"/>
        <end position="115"/>
    </location>
</feature>
<accession>A0A0X3U195</accession>
<name>A0A0X3U195_9RHOB</name>
<keyword evidence="3" id="KW-1185">Reference proteome</keyword>
<proteinExistence type="predicted"/>
<dbReference type="Gene3D" id="2.170.150.40">
    <property type="entry name" value="Domain of unknown function (DUF427)"/>
    <property type="match status" value="1"/>
</dbReference>
<dbReference type="OrthoDB" id="9815163at2"/>
<sequence>MTSLEIENVQSYPRPPVLEAVPHTVRIEFGGDTIAETDRAFRVLETHHAPTYYLPPDDIKACLVPVSGRTFCEWKGVARYWDVESEKTKAPKSAWSYSEPTAAFAKIAGYYAFYAGLMDACFVGAHRVRPQPGDFYGGWVTDNLRGRIKGAPGTEFW</sequence>
<dbReference type="Proteomes" id="UP000053690">
    <property type="component" value="Unassembled WGS sequence"/>
</dbReference>
<evidence type="ECO:0000313" key="3">
    <source>
        <dbReference type="Proteomes" id="UP000053690"/>
    </source>
</evidence>
<gene>
    <name evidence="2" type="ORF">AVO44_03820</name>
</gene>
<dbReference type="STRING" id="1685378.AVO44_03820"/>
<comment type="caution">
    <text evidence="2">The sequence shown here is derived from an EMBL/GenBank/DDBJ whole genome shotgun (WGS) entry which is preliminary data.</text>
</comment>
<dbReference type="InterPro" id="IPR038694">
    <property type="entry name" value="DUF427_sf"/>
</dbReference>
<protein>
    <recommendedName>
        <fullName evidence="1">DUF427 domain-containing protein</fullName>
    </recommendedName>
</protein>
<organism evidence="2 3">
    <name type="scientific">Ruegeria profundi</name>
    <dbReference type="NCBI Taxonomy" id="1685378"/>
    <lineage>
        <taxon>Bacteria</taxon>
        <taxon>Pseudomonadati</taxon>
        <taxon>Pseudomonadota</taxon>
        <taxon>Alphaproteobacteria</taxon>
        <taxon>Rhodobacterales</taxon>
        <taxon>Roseobacteraceae</taxon>
        <taxon>Ruegeria</taxon>
    </lineage>
</organism>
<dbReference type="RefSeq" id="WP_068332827.1">
    <property type="nucleotide sequence ID" value="NZ_LQBP01000002.1"/>
</dbReference>
<dbReference type="EMBL" id="LQBP01000002">
    <property type="protein sequence ID" value="KUJ81011.1"/>
    <property type="molecule type" value="Genomic_DNA"/>
</dbReference>
<dbReference type="InterPro" id="IPR007361">
    <property type="entry name" value="DUF427"/>
</dbReference>
<dbReference type="PANTHER" id="PTHR43058:SF1">
    <property type="entry name" value="DUF427 DOMAIN-CONTAINING PROTEIN"/>
    <property type="match status" value="1"/>
</dbReference>
<dbReference type="AlphaFoldDB" id="A0A0X3U195"/>
<evidence type="ECO:0000259" key="1">
    <source>
        <dbReference type="Pfam" id="PF04248"/>
    </source>
</evidence>
<dbReference type="Pfam" id="PF04248">
    <property type="entry name" value="NTP_transf_9"/>
    <property type="match status" value="1"/>
</dbReference>